<organism evidence="2 3">
    <name type="scientific">Plakobranchus ocellatus</name>
    <dbReference type="NCBI Taxonomy" id="259542"/>
    <lineage>
        <taxon>Eukaryota</taxon>
        <taxon>Metazoa</taxon>
        <taxon>Spiralia</taxon>
        <taxon>Lophotrochozoa</taxon>
        <taxon>Mollusca</taxon>
        <taxon>Gastropoda</taxon>
        <taxon>Heterobranchia</taxon>
        <taxon>Euthyneura</taxon>
        <taxon>Panpulmonata</taxon>
        <taxon>Sacoglossa</taxon>
        <taxon>Placobranchoidea</taxon>
        <taxon>Plakobranchidae</taxon>
        <taxon>Plakobranchus</taxon>
    </lineage>
</organism>
<reference evidence="2 3" key="1">
    <citation type="journal article" date="2021" name="Elife">
        <title>Chloroplast acquisition without the gene transfer in kleptoplastic sea slugs, Plakobranchus ocellatus.</title>
        <authorList>
            <person name="Maeda T."/>
            <person name="Takahashi S."/>
            <person name="Yoshida T."/>
            <person name="Shimamura S."/>
            <person name="Takaki Y."/>
            <person name="Nagai Y."/>
            <person name="Toyoda A."/>
            <person name="Suzuki Y."/>
            <person name="Arimoto A."/>
            <person name="Ishii H."/>
            <person name="Satoh N."/>
            <person name="Nishiyama T."/>
            <person name="Hasebe M."/>
            <person name="Maruyama T."/>
            <person name="Minagawa J."/>
            <person name="Obokata J."/>
            <person name="Shigenobu S."/>
        </authorList>
    </citation>
    <scope>NUCLEOTIDE SEQUENCE [LARGE SCALE GENOMIC DNA]</scope>
</reference>
<proteinExistence type="predicted"/>
<comment type="caution">
    <text evidence="2">The sequence shown here is derived from an EMBL/GenBank/DDBJ whole genome shotgun (WGS) entry which is preliminary data.</text>
</comment>
<sequence length="118" mass="14161">MRAMETENSIGTKIPVKNFQGKGQNRIDALTQYHKCFPRAITIITLRHSLSALQHHHHQQQQQQHHHHHQQQQQQHLQHHHHHQQQQQQQQQQLILRVTLVFSLEPIFNFNVPFRANL</sequence>
<protein>
    <submittedName>
        <fullName evidence="2">Uncharacterized protein</fullName>
    </submittedName>
</protein>
<evidence type="ECO:0000256" key="1">
    <source>
        <dbReference type="SAM" id="MobiDB-lite"/>
    </source>
</evidence>
<evidence type="ECO:0000313" key="2">
    <source>
        <dbReference type="EMBL" id="GFO47626.1"/>
    </source>
</evidence>
<dbReference type="EMBL" id="BLXT01008339">
    <property type="protein sequence ID" value="GFO47626.1"/>
    <property type="molecule type" value="Genomic_DNA"/>
</dbReference>
<dbReference type="Proteomes" id="UP000735302">
    <property type="component" value="Unassembled WGS sequence"/>
</dbReference>
<accession>A0AAV4DUW0</accession>
<dbReference type="AlphaFoldDB" id="A0AAV4DUW0"/>
<feature type="compositionally biased region" description="Basic residues" evidence="1">
    <location>
        <begin position="54"/>
        <end position="70"/>
    </location>
</feature>
<evidence type="ECO:0000313" key="3">
    <source>
        <dbReference type="Proteomes" id="UP000735302"/>
    </source>
</evidence>
<keyword evidence="3" id="KW-1185">Reference proteome</keyword>
<feature type="region of interest" description="Disordered" evidence="1">
    <location>
        <begin position="53"/>
        <end position="90"/>
    </location>
</feature>
<gene>
    <name evidence="2" type="ORF">PoB_007413100</name>
</gene>
<name>A0AAV4DUW0_9GAST</name>